<keyword evidence="7" id="KW-0031">Aminopeptidase</keyword>
<evidence type="ECO:0000259" key="5">
    <source>
        <dbReference type="Pfam" id="PF01321"/>
    </source>
</evidence>
<protein>
    <submittedName>
        <fullName evidence="7">Aminopeptidase P family protein</fullName>
    </submittedName>
</protein>
<dbReference type="Gene3D" id="3.40.350.10">
    <property type="entry name" value="Creatinase/prolidase N-terminal domain"/>
    <property type="match status" value="2"/>
</dbReference>
<sequence length="591" mass="67839">MKIADRVLKLRELMREKGIDVYIVPSVDFHQSEYVGEYFKCREWISGFTGSAGTVVVTHEMAGLWTDGRYFIQAAKQLEGTGIQLFKMGEPGVPSFIEFIVENIKKGQCVGFDGKVMSVSQVNDLKSKFQEDIKINSDYDLIDMLWTDRPDMASSKAFVLDTKYCGEDIQSKLSRIREALEKENCDINIISSLDDIAWIFNLRGNDVKNNPVNLAYAIITADKAILYIDDRKLDNSVEEYLYENHVDVREYFEIYEDAELISSSEVVMMDFNKTNFTIYNRIKDVVKIINRPNPSNLMKACKNEVELENLRKCHLRDGVAVTKFMHWLKNQVSQEKITEMSASEILEGFRKDQDLYIEPSFDTISAYGANAAMMHYKATKDSDATLKPYGLLLVDSGGQYYDGTTDITRTFVLGECSYEIKKHFTLVLKGMIKLSKAKFLYGATGTNLDILARQSLWEQGIDYKCGTGHGVGFLLNVHEGPQGIRFQYNSQRLEEGMNVTNEPGVYIEGSHGIRLENELIVQKDLKTEFGQFMKFETMTYVPLDLDGIIPELLSEDEKEFLNNYHRMVREKLSPYFDESEIDWLKEYTREI</sequence>
<dbReference type="Pfam" id="PF00557">
    <property type="entry name" value="Peptidase_M24"/>
    <property type="match status" value="1"/>
</dbReference>
<feature type="domain" description="Creatinase N-terminal" evidence="5">
    <location>
        <begin position="6"/>
        <end position="132"/>
    </location>
</feature>
<evidence type="ECO:0000259" key="6">
    <source>
        <dbReference type="Pfam" id="PF16188"/>
    </source>
</evidence>
<keyword evidence="7" id="KW-0645">Protease</keyword>
<dbReference type="AlphaFoldDB" id="A0A7G9GUR8"/>
<dbReference type="SUPFAM" id="SSF55920">
    <property type="entry name" value="Creatinase/aminopeptidase"/>
    <property type="match status" value="1"/>
</dbReference>
<organism evidence="7 8">
    <name type="scientific">Fusobacterium hominis</name>
    <dbReference type="NCBI Taxonomy" id="2764326"/>
    <lineage>
        <taxon>Bacteria</taxon>
        <taxon>Fusobacteriati</taxon>
        <taxon>Fusobacteriota</taxon>
        <taxon>Fusobacteriia</taxon>
        <taxon>Fusobacteriales</taxon>
        <taxon>Fusobacteriaceae</taxon>
        <taxon>Fusobacterium</taxon>
    </lineage>
</organism>
<dbReference type="CDD" id="cd01085">
    <property type="entry name" value="APP"/>
    <property type="match status" value="1"/>
</dbReference>
<proteinExistence type="inferred from homology"/>
<reference evidence="7 8" key="1">
    <citation type="submission" date="2020-08" db="EMBL/GenBank/DDBJ databases">
        <authorList>
            <person name="Liu C."/>
            <person name="Sun Q."/>
        </authorList>
    </citation>
    <scope>NUCLEOTIDE SEQUENCE [LARGE SCALE GENOMIC DNA]</scope>
    <source>
        <strain evidence="7 8">NSJ-57</strain>
    </source>
</reference>
<gene>
    <name evidence="7" type="ORF">H9Q81_06050</name>
</gene>
<name>A0A7G9GUR8_9FUSO</name>
<evidence type="ECO:0000313" key="7">
    <source>
        <dbReference type="EMBL" id="QNM14550.1"/>
    </source>
</evidence>
<evidence type="ECO:0000313" key="8">
    <source>
        <dbReference type="Proteomes" id="UP000515913"/>
    </source>
</evidence>
<keyword evidence="8" id="KW-1185">Reference proteome</keyword>
<dbReference type="InterPro" id="IPR000994">
    <property type="entry name" value="Pept_M24"/>
</dbReference>
<evidence type="ECO:0000256" key="3">
    <source>
        <dbReference type="ARBA" id="ARBA00022801"/>
    </source>
</evidence>
<evidence type="ECO:0000256" key="2">
    <source>
        <dbReference type="ARBA" id="ARBA00022723"/>
    </source>
</evidence>
<dbReference type="PANTHER" id="PTHR43763">
    <property type="entry name" value="XAA-PRO AMINOPEPTIDASE 1"/>
    <property type="match status" value="1"/>
</dbReference>
<dbReference type="Gene3D" id="3.90.230.10">
    <property type="entry name" value="Creatinase/methionine aminopeptidase superfamily"/>
    <property type="match status" value="1"/>
</dbReference>
<dbReference type="EMBL" id="CP060637">
    <property type="protein sequence ID" value="QNM14550.1"/>
    <property type="molecule type" value="Genomic_DNA"/>
</dbReference>
<dbReference type="GO" id="GO:0005737">
    <property type="term" value="C:cytoplasm"/>
    <property type="evidence" value="ECO:0007669"/>
    <property type="project" value="UniProtKB-ARBA"/>
</dbReference>
<dbReference type="KEGG" id="fho:H9Q81_06050"/>
<dbReference type="InterPro" id="IPR000587">
    <property type="entry name" value="Creatinase_N"/>
</dbReference>
<keyword evidence="2" id="KW-0479">Metal-binding</keyword>
<dbReference type="FunFam" id="3.40.350.10:FF:000003">
    <property type="entry name" value="Xaa-pro aminopeptidase P"/>
    <property type="match status" value="1"/>
</dbReference>
<evidence type="ECO:0000259" key="4">
    <source>
        <dbReference type="Pfam" id="PF00557"/>
    </source>
</evidence>
<dbReference type="FunFam" id="3.90.230.10:FF:000009">
    <property type="entry name" value="xaa-Pro aminopeptidase 2"/>
    <property type="match status" value="1"/>
</dbReference>
<dbReference type="InterPro" id="IPR036005">
    <property type="entry name" value="Creatinase/aminopeptidase-like"/>
</dbReference>
<comment type="similarity">
    <text evidence="1">Belongs to the peptidase M24B family.</text>
</comment>
<dbReference type="Pfam" id="PF16188">
    <property type="entry name" value="Peptidase_M24_C"/>
    <property type="match status" value="1"/>
</dbReference>
<dbReference type="InterPro" id="IPR050422">
    <property type="entry name" value="X-Pro_aminopeptidase_P"/>
</dbReference>
<dbReference type="Pfam" id="PF16189">
    <property type="entry name" value="Creatinase_N_2"/>
    <property type="match status" value="1"/>
</dbReference>
<dbReference type="InterPro" id="IPR029149">
    <property type="entry name" value="Creatin/AminoP/Spt16_N"/>
</dbReference>
<keyword evidence="3" id="KW-0378">Hydrolase</keyword>
<dbReference type="RefSeq" id="WP_187422647.1">
    <property type="nucleotide sequence ID" value="NZ_CP060637.1"/>
</dbReference>
<accession>A0A7G9GUR8</accession>
<dbReference type="Pfam" id="PF01321">
    <property type="entry name" value="Creatinase_N"/>
    <property type="match status" value="1"/>
</dbReference>
<feature type="domain" description="Peptidase M24 C-terminal" evidence="6">
    <location>
        <begin position="531"/>
        <end position="591"/>
    </location>
</feature>
<dbReference type="GO" id="GO:0070006">
    <property type="term" value="F:metalloaminopeptidase activity"/>
    <property type="evidence" value="ECO:0007669"/>
    <property type="project" value="InterPro"/>
</dbReference>
<evidence type="ECO:0000256" key="1">
    <source>
        <dbReference type="ARBA" id="ARBA00008766"/>
    </source>
</evidence>
<dbReference type="InterPro" id="IPR032416">
    <property type="entry name" value="Peptidase_M24_C"/>
</dbReference>
<dbReference type="InterPro" id="IPR033740">
    <property type="entry name" value="Pept_M24B"/>
</dbReference>
<dbReference type="PANTHER" id="PTHR43763:SF6">
    <property type="entry name" value="XAA-PRO AMINOPEPTIDASE 1"/>
    <property type="match status" value="1"/>
</dbReference>
<dbReference type="SUPFAM" id="SSF53092">
    <property type="entry name" value="Creatinase/prolidase N-terminal domain"/>
    <property type="match status" value="2"/>
</dbReference>
<dbReference type="Proteomes" id="UP000515913">
    <property type="component" value="Chromosome"/>
</dbReference>
<dbReference type="GO" id="GO:0046872">
    <property type="term" value="F:metal ion binding"/>
    <property type="evidence" value="ECO:0007669"/>
    <property type="project" value="UniProtKB-KW"/>
</dbReference>
<feature type="domain" description="Peptidase M24" evidence="4">
    <location>
        <begin position="308"/>
        <end position="522"/>
    </location>
</feature>